<reference evidence="2 3" key="1">
    <citation type="submission" date="2018-10" db="EMBL/GenBank/DDBJ databases">
        <title>Genome assembly for a Yunnan-Guizhou Plateau 3E fish, Anabarilius grahami (Regan), and its evolutionary and genetic applications.</title>
        <authorList>
            <person name="Jiang W."/>
        </authorList>
    </citation>
    <scope>NUCLEOTIDE SEQUENCE [LARGE SCALE GENOMIC DNA]</scope>
    <source>
        <strain evidence="2">AG-KIZ</strain>
        <tissue evidence="2">Muscle</tissue>
    </source>
</reference>
<evidence type="ECO:0000313" key="3">
    <source>
        <dbReference type="Proteomes" id="UP000281406"/>
    </source>
</evidence>
<dbReference type="Proteomes" id="UP000281406">
    <property type="component" value="Unassembled WGS sequence"/>
</dbReference>
<keyword evidence="3" id="KW-1185">Reference proteome</keyword>
<feature type="domain" description="Ubiquitin-like" evidence="1">
    <location>
        <begin position="3"/>
        <end position="73"/>
    </location>
</feature>
<dbReference type="EMBL" id="RJVU01030786">
    <property type="protein sequence ID" value="ROL48373.1"/>
    <property type="molecule type" value="Genomic_DNA"/>
</dbReference>
<evidence type="ECO:0000259" key="1">
    <source>
        <dbReference type="PROSITE" id="PS50053"/>
    </source>
</evidence>
<protein>
    <recommendedName>
        <fullName evidence="1">Ubiquitin-like domain-containing protein</fullName>
    </recommendedName>
</protein>
<comment type="caution">
    <text evidence="2">The sequence shown here is derived from an EMBL/GenBank/DDBJ whole genome shotgun (WGS) entry which is preliminary data.</text>
</comment>
<dbReference type="OrthoDB" id="428577at2759"/>
<organism evidence="2 3">
    <name type="scientific">Anabarilius grahami</name>
    <name type="common">Kanglang fish</name>
    <name type="synonym">Barilius grahami</name>
    <dbReference type="NCBI Taxonomy" id="495550"/>
    <lineage>
        <taxon>Eukaryota</taxon>
        <taxon>Metazoa</taxon>
        <taxon>Chordata</taxon>
        <taxon>Craniata</taxon>
        <taxon>Vertebrata</taxon>
        <taxon>Euteleostomi</taxon>
        <taxon>Actinopterygii</taxon>
        <taxon>Neopterygii</taxon>
        <taxon>Teleostei</taxon>
        <taxon>Ostariophysi</taxon>
        <taxon>Cypriniformes</taxon>
        <taxon>Xenocyprididae</taxon>
        <taxon>Xenocypridinae</taxon>
        <taxon>Xenocypridinae incertae sedis</taxon>
        <taxon>Anabarilius</taxon>
    </lineage>
</organism>
<dbReference type="InterPro" id="IPR000626">
    <property type="entry name" value="Ubiquitin-like_dom"/>
</dbReference>
<dbReference type="CDD" id="cd17039">
    <property type="entry name" value="Ubl_ubiquitin_like"/>
    <property type="match status" value="1"/>
</dbReference>
<dbReference type="Gene3D" id="3.10.20.90">
    <property type="entry name" value="Phosphatidylinositol 3-kinase Catalytic Subunit, Chain A, domain 1"/>
    <property type="match status" value="1"/>
</dbReference>
<sequence length="146" mass="16698">MSCSVMIKAEDGEERRVCVDSEELKNMTVEEFRRRVCAEDDEDGHYELVYENKRLEDHQTLHSCGVRNGVIIHQKREPSRVLTLSQWAPTRNSHPQRLRGVNGQGEEEAVVCAEHQAGDVGDGAEVAEWVQLPSTSAERTWRVRRI</sequence>
<gene>
    <name evidence="2" type="ORF">DPX16_4199</name>
</gene>
<proteinExistence type="predicted"/>
<evidence type="ECO:0000313" key="2">
    <source>
        <dbReference type="EMBL" id="ROL48373.1"/>
    </source>
</evidence>
<dbReference type="AlphaFoldDB" id="A0A3N0YQ95"/>
<dbReference type="PROSITE" id="PS50053">
    <property type="entry name" value="UBIQUITIN_2"/>
    <property type="match status" value="1"/>
</dbReference>
<name>A0A3N0YQ95_ANAGA</name>
<accession>A0A3N0YQ95</accession>
<dbReference type="InterPro" id="IPR029071">
    <property type="entry name" value="Ubiquitin-like_domsf"/>
</dbReference>
<dbReference type="SUPFAM" id="SSF54236">
    <property type="entry name" value="Ubiquitin-like"/>
    <property type="match status" value="1"/>
</dbReference>